<dbReference type="EMBL" id="ATLV01023220">
    <property type="status" value="NOT_ANNOTATED_CDS"/>
    <property type="molecule type" value="Genomic_DNA"/>
</dbReference>
<reference evidence="3" key="2">
    <citation type="submission" date="2020-05" db="UniProtKB">
        <authorList>
            <consortium name="EnsemblMetazoa"/>
        </authorList>
    </citation>
    <scope>IDENTIFICATION</scope>
</reference>
<dbReference type="EnsemblMetazoa" id="ASIC016643-RA">
    <property type="protein sequence ID" value="ASIC016643-PA"/>
    <property type="gene ID" value="ASIC016643"/>
</dbReference>
<accession>A0A084WEK6</accession>
<sequence length="90" mass="10058">MSIEGRRDPKSASRKLPGTRGDQNREFSRFDLKGSEEAEGSFPLPDERHIRMNHPPVNAQPELKPSECGVYPRTAGMNLPMNVGPPTSWL</sequence>
<feature type="compositionally biased region" description="Basic and acidic residues" evidence="1">
    <location>
        <begin position="1"/>
        <end position="11"/>
    </location>
</feature>
<organism evidence="2">
    <name type="scientific">Anopheles sinensis</name>
    <name type="common">Mosquito</name>
    <dbReference type="NCBI Taxonomy" id="74873"/>
    <lineage>
        <taxon>Eukaryota</taxon>
        <taxon>Metazoa</taxon>
        <taxon>Ecdysozoa</taxon>
        <taxon>Arthropoda</taxon>
        <taxon>Hexapoda</taxon>
        <taxon>Insecta</taxon>
        <taxon>Pterygota</taxon>
        <taxon>Neoptera</taxon>
        <taxon>Endopterygota</taxon>
        <taxon>Diptera</taxon>
        <taxon>Nematocera</taxon>
        <taxon>Culicoidea</taxon>
        <taxon>Culicidae</taxon>
        <taxon>Anophelinae</taxon>
        <taxon>Anopheles</taxon>
    </lineage>
</organism>
<evidence type="ECO:0000256" key="1">
    <source>
        <dbReference type="SAM" id="MobiDB-lite"/>
    </source>
</evidence>
<proteinExistence type="predicted"/>
<gene>
    <name evidence="2" type="ORF">ZHAS_00016643</name>
</gene>
<protein>
    <submittedName>
        <fullName evidence="2 3">Immunoglobulin heavy chain variable region</fullName>
    </submittedName>
</protein>
<dbReference type="VEuPathDB" id="VectorBase:ASIC016643"/>
<evidence type="ECO:0000313" key="3">
    <source>
        <dbReference type="EnsemblMetazoa" id="ASIC016643-PA"/>
    </source>
</evidence>
<keyword evidence="4" id="KW-1185">Reference proteome</keyword>
<name>A0A084WEK6_ANOSI</name>
<evidence type="ECO:0000313" key="4">
    <source>
        <dbReference type="Proteomes" id="UP000030765"/>
    </source>
</evidence>
<dbReference type="Proteomes" id="UP000030765">
    <property type="component" value="Unassembled WGS sequence"/>
</dbReference>
<dbReference type="EMBL" id="KE525341">
    <property type="protein sequence ID" value="KFB48650.1"/>
    <property type="molecule type" value="Genomic_DNA"/>
</dbReference>
<dbReference type="AlphaFoldDB" id="A0A084WEK6"/>
<evidence type="ECO:0000313" key="2">
    <source>
        <dbReference type="EMBL" id="KFB48650.1"/>
    </source>
</evidence>
<feature type="region of interest" description="Disordered" evidence="1">
    <location>
        <begin position="1"/>
        <end position="64"/>
    </location>
</feature>
<reference evidence="2 4" key="1">
    <citation type="journal article" date="2014" name="BMC Genomics">
        <title>Genome sequence of Anopheles sinensis provides insight into genetics basis of mosquito competence for malaria parasites.</title>
        <authorList>
            <person name="Zhou D."/>
            <person name="Zhang D."/>
            <person name="Ding G."/>
            <person name="Shi L."/>
            <person name="Hou Q."/>
            <person name="Ye Y."/>
            <person name="Xu Y."/>
            <person name="Zhou H."/>
            <person name="Xiong C."/>
            <person name="Li S."/>
            <person name="Yu J."/>
            <person name="Hong S."/>
            <person name="Yu X."/>
            <person name="Zou P."/>
            <person name="Chen C."/>
            <person name="Chang X."/>
            <person name="Wang W."/>
            <person name="Lv Y."/>
            <person name="Sun Y."/>
            <person name="Ma L."/>
            <person name="Shen B."/>
            <person name="Zhu C."/>
        </authorList>
    </citation>
    <scope>NUCLEOTIDE SEQUENCE [LARGE SCALE GENOMIC DNA]</scope>
</reference>
<feature type="compositionally biased region" description="Basic and acidic residues" evidence="1">
    <location>
        <begin position="22"/>
        <end position="36"/>
    </location>
</feature>